<accession>A0A9W7A9A1</accession>
<keyword evidence="3" id="KW-1185">Reference proteome</keyword>
<reference evidence="3" key="1">
    <citation type="journal article" date="2023" name="Commun. Biol.">
        <title>Genome analysis of Parmales, the sister group of diatoms, reveals the evolutionary specialization of diatoms from phago-mixotrophs to photoautotrophs.</title>
        <authorList>
            <person name="Ban H."/>
            <person name="Sato S."/>
            <person name="Yoshikawa S."/>
            <person name="Yamada K."/>
            <person name="Nakamura Y."/>
            <person name="Ichinomiya M."/>
            <person name="Sato N."/>
            <person name="Blanc-Mathieu R."/>
            <person name="Endo H."/>
            <person name="Kuwata A."/>
            <person name="Ogata H."/>
        </authorList>
    </citation>
    <scope>NUCLEOTIDE SEQUENCE [LARGE SCALE GENOMIC DNA]</scope>
    <source>
        <strain evidence="3">NIES 3700</strain>
    </source>
</reference>
<evidence type="ECO:0000313" key="3">
    <source>
        <dbReference type="Proteomes" id="UP001165122"/>
    </source>
</evidence>
<feature type="region of interest" description="Disordered" evidence="1">
    <location>
        <begin position="167"/>
        <end position="187"/>
    </location>
</feature>
<dbReference type="OrthoDB" id="269605at2759"/>
<gene>
    <name evidence="2" type="ORF">TrLO_g8821</name>
</gene>
<evidence type="ECO:0000313" key="2">
    <source>
        <dbReference type="EMBL" id="GMH65936.1"/>
    </source>
</evidence>
<dbReference type="AlphaFoldDB" id="A0A9W7A9A1"/>
<name>A0A9W7A9A1_9STRA</name>
<proteinExistence type="predicted"/>
<protein>
    <submittedName>
        <fullName evidence="2">Uncharacterized protein</fullName>
    </submittedName>
</protein>
<sequence>MTTYGLTSWFLHPSLGMTTHEILSRASCFLLPSPLSSSSSSSSSPPLILTSQHVIRPFHFPKYYPEDWVTALKQDHIRTFLEERSPSGSILKKIELINPLHHDTRDISILEFKDDSESQGLEVFKLPENFIWADGKVVGCHGHVLQNPSEHVAAAMTLNKILETSSNATTQHQQKFQQQEPEGEIKEGEDDNRLLIPHNVNGILSYTTESQNFIKTFKEDTLQMGMCGGPVLSWNKETRDFDCIGMIEGVVPEGASRNDVLKDHAAFVGVDEIVKLIGEWERGKKGIKTL</sequence>
<evidence type="ECO:0000256" key="1">
    <source>
        <dbReference type="SAM" id="MobiDB-lite"/>
    </source>
</evidence>
<dbReference type="Proteomes" id="UP001165122">
    <property type="component" value="Unassembled WGS sequence"/>
</dbReference>
<dbReference type="EMBL" id="BRXW01000556">
    <property type="protein sequence ID" value="GMH65936.1"/>
    <property type="molecule type" value="Genomic_DNA"/>
</dbReference>
<comment type="caution">
    <text evidence="2">The sequence shown here is derived from an EMBL/GenBank/DDBJ whole genome shotgun (WGS) entry which is preliminary data.</text>
</comment>
<organism evidence="2 3">
    <name type="scientific">Triparma laevis f. longispina</name>
    <dbReference type="NCBI Taxonomy" id="1714387"/>
    <lineage>
        <taxon>Eukaryota</taxon>
        <taxon>Sar</taxon>
        <taxon>Stramenopiles</taxon>
        <taxon>Ochrophyta</taxon>
        <taxon>Bolidophyceae</taxon>
        <taxon>Parmales</taxon>
        <taxon>Triparmaceae</taxon>
        <taxon>Triparma</taxon>
    </lineage>
</organism>